<dbReference type="KEGG" id="bfu:BCIN_01g02460"/>
<dbReference type="EMBL" id="CP009805">
    <property type="protein sequence ID" value="ATZ45466.1"/>
    <property type="molecule type" value="Genomic_DNA"/>
</dbReference>
<keyword evidence="6" id="KW-1185">Reference proteome</keyword>
<reference evidence="5 6" key="1">
    <citation type="journal article" date="2011" name="PLoS Genet.">
        <title>Genomic analysis of the necrotrophic fungal pathogens Sclerotinia sclerotiorum and Botrytis cinerea.</title>
        <authorList>
            <person name="Amselem J."/>
            <person name="Cuomo C.A."/>
            <person name="van Kan J.A."/>
            <person name="Viaud M."/>
            <person name="Benito E.P."/>
            <person name="Couloux A."/>
            <person name="Coutinho P.M."/>
            <person name="de Vries R.P."/>
            <person name="Dyer P.S."/>
            <person name="Fillinger S."/>
            <person name="Fournier E."/>
            <person name="Gout L."/>
            <person name="Hahn M."/>
            <person name="Kohn L."/>
            <person name="Lapalu N."/>
            <person name="Plummer K.M."/>
            <person name="Pradier J.M."/>
            <person name="Quevillon E."/>
            <person name="Sharon A."/>
            <person name="Simon A."/>
            <person name="ten Have A."/>
            <person name="Tudzynski B."/>
            <person name="Tudzynski P."/>
            <person name="Wincker P."/>
            <person name="Andrew M."/>
            <person name="Anthouard V."/>
            <person name="Beever R.E."/>
            <person name="Beffa R."/>
            <person name="Benoit I."/>
            <person name="Bouzid O."/>
            <person name="Brault B."/>
            <person name="Chen Z."/>
            <person name="Choquer M."/>
            <person name="Collemare J."/>
            <person name="Cotton P."/>
            <person name="Danchin E.G."/>
            <person name="Da Silva C."/>
            <person name="Gautier A."/>
            <person name="Giraud C."/>
            <person name="Giraud T."/>
            <person name="Gonzalez C."/>
            <person name="Grossetete S."/>
            <person name="Guldener U."/>
            <person name="Henrissat B."/>
            <person name="Howlett B.J."/>
            <person name="Kodira C."/>
            <person name="Kretschmer M."/>
            <person name="Lappartient A."/>
            <person name="Leroch M."/>
            <person name="Levis C."/>
            <person name="Mauceli E."/>
            <person name="Neuveglise C."/>
            <person name="Oeser B."/>
            <person name="Pearson M."/>
            <person name="Poulain J."/>
            <person name="Poussereau N."/>
            <person name="Quesneville H."/>
            <person name="Rascle C."/>
            <person name="Schumacher J."/>
            <person name="Segurens B."/>
            <person name="Sexton A."/>
            <person name="Silva E."/>
            <person name="Sirven C."/>
            <person name="Soanes D.M."/>
            <person name="Talbot N.J."/>
            <person name="Templeton M."/>
            <person name="Yandava C."/>
            <person name="Yarden O."/>
            <person name="Zeng Q."/>
            <person name="Rollins J.A."/>
            <person name="Lebrun M.H."/>
            <person name="Dickman M."/>
        </authorList>
    </citation>
    <scope>NUCLEOTIDE SEQUENCE [LARGE SCALE GENOMIC DNA]</scope>
    <source>
        <strain evidence="5 6">B05.10</strain>
    </source>
</reference>
<evidence type="ECO:0000256" key="3">
    <source>
        <dbReference type="SAM" id="SignalP"/>
    </source>
</evidence>
<evidence type="ECO:0000256" key="1">
    <source>
        <dbReference type="ARBA" id="ARBA00022729"/>
    </source>
</evidence>
<feature type="chain" id="PRO_5016699201" description="Expansin-like EG45 domain-containing protein" evidence="3">
    <location>
        <begin position="21"/>
        <end position="339"/>
    </location>
</feature>
<dbReference type="PANTHER" id="PTHR31836:SF21">
    <property type="entry name" value="EXPANSIN-LIKE PROTEIN 7"/>
    <property type="match status" value="1"/>
</dbReference>
<dbReference type="VEuPathDB" id="FungiDB:Bcin01g02460"/>
<dbReference type="SUPFAM" id="SSF50685">
    <property type="entry name" value="Barwin-like endoglucanases"/>
    <property type="match status" value="1"/>
</dbReference>
<accession>A0A384J4M1</accession>
<dbReference type="CDD" id="cd22271">
    <property type="entry name" value="DPBB_EXP_N-like"/>
    <property type="match status" value="1"/>
</dbReference>
<dbReference type="Gene3D" id="2.60.40.760">
    <property type="entry name" value="Expansin, cellulose-binding-like domain"/>
    <property type="match status" value="1"/>
</dbReference>
<gene>
    <name evidence="5" type="ORF">BCIN_01g02460</name>
</gene>
<evidence type="ECO:0000313" key="6">
    <source>
        <dbReference type="Proteomes" id="UP000001798"/>
    </source>
</evidence>
<proteinExistence type="predicted"/>
<dbReference type="InterPro" id="IPR049818">
    <property type="entry name" value="Expansin_EXLX1-like"/>
</dbReference>
<keyword evidence="1 3" id="KW-0732">Signal</keyword>
<dbReference type="InterPro" id="IPR051477">
    <property type="entry name" value="Expansin_CellWall"/>
</dbReference>
<dbReference type="SMR" id="A0A384J4M1"/>
<dbReference type="OrthoDB" id="406505at2759"/>
<evidence type="ECO:0000256" key="2">
    <source>
        <dbReference type="SAM" id="MobiDB-lite"/>
    </source>
</evidence>
<protein>
    <recommendedName>
        <fullName evidence="4">Expansin-like EG45 domain-containing protein</fullName>
    </recommendedName>
</protein>
<dbReference type="SUPFAM" id="SSF49590">
    <property type="entry name" value="PHL pollen allergen"/>
    <property type="match status" value="1"/>
</dbReference>
<dbReference type="PANTHER" id="PTHR31836">
    <property type="match status" value="1"/>
</dbReference>
<dbReference type="AlphaFoldDB" id="A0A384J4M1"/>
<dbReference type="RefSeq" id="XP_024546079.1">
    <property type="nucleotide sequence ID" value="XM_024690311.1"/>
</dbReference>
<feature type="domain" description="Expansin-like EG45" evidence="4">
    <location>
        <begin position="41"/>
        <end position="128"/>
    </location>
</feature>
<dbReference type="Gene3D" id="2.40.40.10">
    <property type="entry name" value="RlpA-like domain"/>
    <property type="match status" value="1"/>
</dbReference>
<dbReference type="NCBIfam" id="NF041144">
    <property type="entry name" value="expansin_EXLX1"/>
    <property type="match status" value="1"/>
</dbReference>
<reference evidence="5 6" key="3">
    <citation type="journal article" date="2017" name="Mol. Plant Pathol.">
        <title>A gapless genome sequence of the fungus Botrytis cinerea.</title>
        <authorList>
            <person name="Van Kan J.A."/>
            <person name="Stassen J.H."/>
            <person name="Mosbach A."/>
            <person name="Van Der Lee T.A."/>
            <person name="Faino L."/>
            <person name="Farmer A.D."/>
            <person name="Papasotiriou D.G."/>
            <person name="Zhou S."/>
            <person name="Seidl M.F."/>
            <person name="Cottam E."/>
            <person name="Edel D."/>
            <person name="Hahn M."/>
            <person name="Schwartz D.C."/>
            <person name="Dietrich R.A."/>
            <person name="Widdison S."/>
            <person name="Scalliet G."/>
        </authorList>
    </citation>
    <scope>NUCLEOTIDE SEQUENCE [LARGE SCALE GENOMIC DNA]</scope>
    <source>
        <strain evidence="5 6">B05.10</strain>
    </source>
</reference>
<sequence>MVFSIKNLATATALLSVAQGAVMGKRSLSGQATTYGGNTQGGACSFSTYTLPSNLFGTALSDSNWATASNCGRCVSVTGPSGNSITAMITDECPGCGTNHLDLYPTAFTSLAPLSKGIIDVTWDYVDCPITTPLQLHLKEGVSAYWFSMQVVNANEGVSKLEVSTDGGSTWQSTTRTTYNYFEHSAGYGSKVNVRVTGLSGKTVTVNNIAVTAGNLVTASGNLKSGTVSKALATSSVADEEAAADDSTTSATSAAVVTPASSSASEVSSTPAVVAPVSSSSTSSSSIAEVSTSATDIVPSATATPSTTKKATTTALAHTTKASATQSVVWVDSDECETS</sequence>
<dbReference type="GeneID" id="5429014"/>
<reference evidence="5 6" key="2">
    <citation type="journal article" date="2012" name="Eukaryot. Cell">
        <title>Genome update of Botrytis cinerea strains B05.10 and T4.</title>
        <authorList>
            <person name="Staats M."/>
            <person name="van Kan J.A."/>
        </authorList>
    </citation>
    <scope>NUCLEOTIDE SEQUENCE [LARGE SCALE GENOMIC DNA]</scope>
    <source>
        <strain evidence="5 6">B05.10</strain>
    </source>
</reference>
<dbReference type="InterPro" id="IPR007112">
    <property type="entry name" value="Expansin/allergen_DPBB_dom"/>
</dbReference>
<feature type="signal peptide" evidence="3">
    <location>
        <begin position="1"/>
        <end position="20"/>
    </location>
</feature>
<dbReference type="PROSITE" id="PS50842">
    <property type="entry name" value="EXPANSIN_EG45"/>
    <property type="match status" value="1"/>
</dbReference>
<evidence type="ECO:0000313" key="5">
    <source>
        <dbReference type="EMBL" id="ATZ45466.1"/>
    </source>
</evidence>
<name>A0A384J4M1_BOTFB</name>
<organism evidence="5 6">
    <name type="scientific">Botryotinia fuckeliana (strain B05.10)</name>
    <name type="common">Noble rot fungus</name>
    <name type="synonym">Botrytis cinerea</name>
    <dbReference type="NCBI Taxonomy" id="332648"/>
    <lineage>
        <taxon>Eukaryota</taxon>
        <taxon>Fungi</taxon>
        <taxon>Dikarya</taxon>
        <taxon>Ascomycota</taxon>
        <taxon>Pezizomycotina</taxon>
        <taxon>Leotiomycetes</taxon>
        <taxon>Helotiales</taxon>
        <taxon>Sclerotiniaceae</taxon>
        <taxon>Botrytis</taxon>
    </lineage>
</organism>
<dbReference type="InterPro" id="IPR009009">
    <property type="entry name" value="RlpA-like_DPBB"/>
</dbReference>
<dbReference type="Pfam" id="PF03330">
    <property type="entry name" value="DPBB_1"/>
    <property type="match status" value="1"/>
</dbReference>
<feature type="region of interest" description="Disordered" evidence="2">
    <location>
        <begin position="259"/>
        <end position="311"/>
    </location>
</feature>
<evidence type="ECO:0000259" key="4">
    <source>
        <dbReference type="PROSITE" id="PS50842"/>
    </source>
</evidence>
<dbReference type="InterPro" id="IPR036908">
    <property type="entry name" value="RlpA-like_sf"/>
</dbReference>
<dbReference type="Proteomes" id="UP000001798">
    <property type="component" value="Chromosome 1"/>
</dbReference>
<dbReference type="InterPro" id="IPR036749">
    <property type="entry name" value="Expansin_CBD_sf"/>
</dbReference>